<keyword evidence="2" id="KW-1185">Reference proteome</keyword>
<dbReference type="Proteomes" id="UP000635387">
    <property type="component" value="Unassembled WGS sequence"/>
</dbReference>
<gene>
    <name evidence="1" type="ORF">GCM10017790_51670</name>
</gene>
<reference evidence="2" key="1">
    <citation type="journal article" date="2019" name="Int. J. Syst. Evol. Microbiol.">
        <title>The Global Catalogue of Microorganisms (GCM) 10K type strain sequencing project: providing services to taxonomists for standard genome sequencing and annotation.</title>
        <authorList>
            <consortium name="The Broad Institute Genomics Platform"/>
            <consortium name="The Broad Institute Genome Sequencing Center for Infectious Disease"/>
            <person name="Wu L."/>
            <person name="Ma J."/>
        </authorList>
    </citation>
    <scope>NUCLEOTIDE SEQUENCE [LARGE SCALE GENOMIC DNA]</scope>
    <source>
        <strain evidence="2">CGMCC 4.7683</strain>
    </source>
</reference>
<dbReference type="EMBL" id="BNAY01000006">
    <property type="protein sequence ID" value="GHH25687.1"/>
    <property type="molecule type" value="Genomic_DNA"/>
</dbReference>
<protein>
    <submittedName>
        <fullName evidence="1">Uncharacterized protein</fullName>
    </submittedName>
</protein>
<comment type="caution">
    <text evidence="1">The sequence shown here is derived from an EMBL/GenBank/DDBJ whole genome shotgun (WGS) entry which is preliminary data.</text>
</comment>
<evidence type="ECO:0000313" key="1">
    <source>
        <dbReference type="EMBL" id="GHH25687.1"/>
    </source>
</evidence>
<proteinExistence type="predicted"/>
<accession>A0ABQ3LW50</accession>
<organism evidence="1 2">
    <name type="scientific">Amycolatopsis oliviviridis</name>
    <dbReference type="NCBI Taxonomy" id="1471590"/>
    <lineage>
        <taxon>Bacteria</taxon>
        <taxon>Bacillati</taxon>
        <taxon>Actinomycetota</taxon>
        <taxon>Actinomycetes</taxon>
        <taxon>Pseudonocardiales</taxon>
        <taxon>Pseudonocardiaceae</taxon>
        <taxon>Amycolatopsis</taxon>
    </lineage>
</organism>
<sequence length="53" mass="5750">MTTLNDGNKRPLDGVTRTRCTVCKRFAKLLPGETECAPCQGMLPLDLTGGGRR</sequence>
<name>A0ABQ3LW50_9PSEU</name>
<evidence type="ECO:0000313" key="2">
    <source>
        <dbReference type="Proteomes" id="UP000635387"/>
    </source>
</evidence>